<dbReference type="Proteomes" id="UP000461730">
    <property type="component" value="Unassembled WGS sequence"/>
</dbReference>
<comment type="caution">
    <text evidence="3">The sequence shown here is derived from an EMBL/GenBank/DDBJ whole genome shotgun (WGS) entry which is preliminary data.</text>
</comment>
<proteinExistence type="predicted"/>
<gene>
    <name evidence="3" type="ORF">GO493_11810</name>
</gene>
<name>A0A7K1U3L8_9BACT</name>
<keyword evidence="4" id="KW-1185">Reference proteome</keyword>
<protein>
    <submittedName>
        <fullName evidence="3">DUF2892 domain-containing protein</fullName>
    </submittedName>
</protein>
<dbReference type="EMBL" id="WRXN01000004">
    <property type="protein sequence ID" value="MVT08948.1"/>
    <property type="molecule type" value="Genomic_DNA"/>
</dbReference>
<dbReference type="RefSeq" id="WP_157306365.1">
    <property type="nucleotide sequence ID" value="NZ_WRXN01000004.1"/>
</dbReference>
<dbReference type="AlphaFoldDB" id="A0A7K1U3L8"/>
<dbReference type="Pfam" id="PF11127">
    <property type="entry name" value="YgaP-like_TM"/>
    <property type="match status" value="1"/>
</dbReference>
<evidence type="ECO:0000256" key="1">
    <source>
        <dbReference type="SAM" id="Phobius"/>
    </source>
</evidence>
<organism evidence="3 4">
    <name type="scientific">Chitinophaga tropicalis</name>
    <dbReference type="NCBI Taxonomy" id="2683588"/>
    <lineage>
        <taxon>Bacteria</taxon>
        <taxon>Pseudomonadati</taxon>
        <taxon>Bacteroidota</taxon>
        <taxon>Chitinophagia</taxon>
        <taxon>Chitinophagales</taxon>
        <taxon>Chitinophagaceae</taxon>
        <taxon>Chitinophaga</taxon>
    </lineage>
</organism>
<accession>A0A7K1U3L8</accession>
<evidence type="ECO:0000313" key="3">
    <source>
        <dbReference type="EMBL" id="MVT08948.1"/>
    </source>
</evidence>
<keyword evidence="1" id="KW-0472">Membrane</keyword>
<feature type="transmembrane region" description="Helical" evidence="1">
    <location>
        <begin position="38"/>
        <end position="59"/>
    </location>
</feature>
<sequence>MKKNVGLADCIIRTIIAIVAIFLNYIMIITGTTGTVTVIASVVLLLTSLSDFCPIYAMFGISSRQQKAGNQA</sequence>
<dbReference type="InterPro" id="IPR021309">
    <property type="entry name" value="YgaP-like_TM"/>
</dbReference>
<evidence type="ECO:0000259" key="2">
    <source>
        <dbReference type="Pfam" id="PF11127"/>
    </source>
</evidence>
<keyword evidence="1" id="KW-1133">Transmembrane helix</keyword>
<feature type="transmembrane region" description="Helical" evidence="1">
    <location>
        <begin position="12"/>
        <end position="32"/>
    </location>
</feature>
<evidence type="ECO:0000313" key="4">
    <source>
        <dbReference type="Proteomes" id="UP000461730"/>
    </source>
</evidence>
<keyword evidence="1" id="KW-0812">Transmembrane</keyword>
<reference evidence="3 4" key="1">
    <citation type="submission" date="2019-12" db="EMBL/GenBank/DDBJ databases">
        <title>Chitinophaga sp. strain ysch24 (GDMCC 1.1355), whole genome shotgun sequence.</title>
        <authorList>
            <person name="Zhang X."/>
        </authorList>
    </citation>
    <scope>NUCLEOTIDE SEQUENCE [LARGE SCALE GENOMIC DNA]</scope>
    <source>
        <strain evidence="4">ysch24</strain>
    </source>
</reference>
<feature type="domain" description="Inner membrane protein YgaP-like transmembrane" evidence="2">
    <location>
        <begin position="1"/>
        <end position="66"/>
    </location>
</feature>